<dbReference type="EMBL" id="KZ613937">
    <property type="protein sequence ID" value="PMD48378.1"/>
    <property type="molecule type" value="Genomic_DNA"/>
</dbReference>
<feature type="transmembrane region" description="Helical" evidence="9">
    <location>
        <begin position="327"/>
        <end position="348"/>
    </location>
</feature>
<dbReference type="SUPFAM" id="SSF103473">
    <property type="entry name" value="MFS general substrate transporter"/>
    <property type="match status" value="1"/>
</dbReference>
<dbReference type="NCBIfam" id="TIGR00879">
    <property type="entry name" value="SP"/>
    <property type="match status" value="1"/>
</dbReference>
<accession>A0A2J6SC81</accession>
<dbReference type="InterPro" id="IPR005828">
    <property type="entry name" value="MFS_sugar_transport-like"/>
</dbReference>
<dbReference type="PROSITE" id="PS50850">
    <property type="entry name" value="MFS"/>
    <property type="match status" value="1"/>
</dbReference>
<dbReference type="InterPro" id="IPR003663">
    <property type="entry name" value="Sugar/inositol_transpt"/>
</dbReference>
<evidence type="ECO:0000256" key="7">
    <source>
        <dbReference type="RuleBase" id="RU003346"/>
    </source>
</evidence>
<evidence type="ECO:0000256" key="1">
    <source>
        <dbReference type="ARBA" id="ARBA00004141"/>
    </source>
</evidence>
<keyword evidence="3 7" id="KW-0813">Transport</keyword>
<comment type="similarity">
    <text evidence="2 7">Belongs to the major facilitator superfamily. Sugar transporter (TC 2.A.1.1) family.</text>
</comment>
<dbReference type="GO" id="GO:0016020">
    <property type="term" value="C:membrane"/>
    <property type="evidence" value="ECO:0007669"/>
    <property type="project" value="UniProtKB-SubCell"/>
</dbReference>
<keyword evidence="12" id="KW-1185">Reference proteome</keyword>
<feature type="transmembrane region" description="Helical" evidence="9">
    <location>
        <begin position="37"/>
        <end position="58"/>
    </location>
</feature>
<keyword evidence="5 9" id="KW-1133">Transmembrane helix</keyword>
<feature type="domain" description="Major facilitator superfamily (MFS) profile" evidence="10">
    <location>
        <begin position="40"/>
        <end position="483"/>
    </location>
</feature>
<feature type="transmembrane region" description="Helical" evidence="9">
    <location>
        <begin position="429"/>
        <end position="446"/>
    </location>
</feature>
<proteinExistence type="inferred from homology"/>
<dbReference type="OrthoDB" id="6133115at2759"/>
<evidence type="ECO:0000313" key="11">
    <source>
        <dbReference type="EMBL" id="PMD48378.1"/>
    </source>
</evidence>
<organism evidence="11 12">
    <name type="scientific">Hyaloscypha variabilis (strain UAMH 11265 / GT02V1 / F)</name>
    <name type="common">Meliniomyces variabilis</name>
    <dbReference type="NCBI Taxonomy" id="1149755"/>
    <lineage>
        <taxon>Eukaryota</taxon>
        <taxon>Fungi</taxon>
        <taxon>Dikarya</taxon>
        <taxon>Ascomycota</taxon>
        <taxon>Pezizomycotina</taxon>
        <taxon>Leotiomycetes</taxon>
        <taxon>Helotiales</taxon>
        <taxon>Hyaloscyphaceae</taxon>
        <taxon>Hyaloscypha</taxon>
        <taxon>Hyaloscypha variabilis</taxon>
    </lineage>
</organism>
<feature type="transmembrane region" description="Helical" evidence="9">
    <location>
        <begin position="458"/>
        <end position="479"/>
    </location>
</feature>
<feature type="transmembrane region" description="Helical" evidence="9">
    <location>
        <begin position="169"/>
        <end position="190"/>
    </location>
</feature>
<evidence type="ECO:0000259" key="10">
    <source>
        <dbReference type="PROSITE" id="PS50850"/>
    </source>
</evidence>
<feature type="region of interest" description="Disordered" evidence="8">
    <location>
        <begin position="512"/>
        <end position="533"/>
    </location>
</feature>
<dbReference type="AlphaFoldDB" id="A0A2J6SC81"/>
<dbReference type="PANTHER" id="PTHR48022:SF66">
    <property type="entry name" value="MFS HEXOSE TRANSPORTER"/>
    <property type="match status" value="1"/>
</dbReference>
<dbReference type="InterPro" id="IPR036259">
    <property type="entry name" value="MFS_trans_sf"/>
</dbReference>
<evidence type="ECO:0000256" key="3">
    <source>
        <dbReference type="ARBA" id="ARBA00022448"/>
    </source>
</evidence>
<feature type="compositionally biased region" description="Basic and acidic residues" evidence="8">
    <location>
        <begin position="512"/>
        <end position="526"/>
    </location>
</feature>
<dbReference type="InterPro" id="IPR020846">
    <property type="entry name" value="MFS_dom"/>
</dbReference>
<evidence type="ECO:0000256" key="4">
    <source>
        <dbReference type="ARBA" id="ARBA00022692"/>
    </source>
</evidence>
<gene>
    <name evidence="11" type="ORF">L207DRAFT_415145</name>
</gene>
<comment type="subcellular location">
    <subcellularLocation>
        <location evidence="1">Membrane</location>
        <topology evidence="1">Multi-pass membrane protein</topology>
    </subcellularLocation>
</comment>
<dbReference type="InterPro" id="IPR050360">
    <property type="entry name" value="MFS_Sugar_Transporters"/>
</dbReference>
<feature type="transmembrane region" description="Helical" evidence="9">
    <location>
        <begin position="289"/>
        <end position="307"/>
    </location>
</feature>
<name>A0A2J6SC81_HYAVF</name>
<evidence type="ECO:0000256" key="2">
    <source>
        <dbReference type="ARBA" id="ARBA00010992"/>
    </source>
</evidence>
<evidence type="ECO:0000256" key="6">
    <source>
        <dbReference type="ARBA" id="ARBA00023136"/>
    </source>
</evidence>
<sequence length="533" mass="59773">MVAIGVASHDTAINAAQAEAPEFEKVTWYSDPGLRQLYFWCSVLCVASATTGYDGMMLNTSQNITLWQDYFGNPTGSKLGFMNSVYQIGSLISFPLVPYMADWWGRRTPIAVGGVLMILGGFIGTFANGYGMYVAGRFILGFGNSLAQMSSPVLLTELCHPQHRGRVTAIYNCLWNLGALFVAWIAWATATIPNSWSWRTLALLQCMPAVIQLTFIYWVPESPRWLISKERYEEAETILAHYHANGDRQNATVAFEFREIKETLRLEFEYKKTSSYLDFMRTKGNRYRLALLVSLGVISQYSGNALFSNYINLIYNSMGITEQSKKIPLNGGQTLLALLVSVGCAFLVDRVGRRPLFLTATTGMCLMFLAWTITAAKFEQSNKTAIKSAGYPQVAFVWLFGVFYSLAWSGLLVAYALEILPYKLRAKGLMIMNLTVQAALVLGNQTNPIAWQNVHPQYGFIAFYTVWIFLELAFVYFFYVETRGPTLEELAKIFDGESAEVAHLDLNQIEKETHDEHGPLDEKHAVETNSSTV</sequence>
<evidence type="ECO:0000256" key="8">
    <source>
        <dbReference type="SAM" id="MobiDB-lite"/>
    </source>
</evidence>
<dbReference type="Pfam" id="PF00083">
    <property type="entry name" value="Sugar_tr"/>
    <property type="match status" value="1"/>
</dbReference>
<dbReference type="Proteomes" id="UP000235786">
    <property type="component" value="Unassembled WGS sequence"/>
</dbReference>
<feature type="transmembrane region" description="Helical" evidence="9">
    <location>
        <begin position="110"/>
        <end position="130"/>
    </location>
</feature>
<feature type="transmembrane region" description="Helical" evidence="9">
    <location>
        <begin position="196"/>
        <end position="219"/>
    </location>
</feature>
<feature type="transmembrane region" description="Helical" evidence="9">
    <location>
        <begin position="355"/>
        <end position="376"/>
    </location>
</feature>
<keyword evidence="4 9" id="KW-0812">Transmembrane</keyword>
<feature type="transmembrane region" description="Helical" evidence="9">
    <location>
        <begin position="79"/>
        <end position="98"/>
    </location>
</feature>
<evidence type="ECO:0000256" key="5">
    <source>
        <dbReference type="ARBA" id="ARBA00022989"/>
    </source>
</evidence>
<dbReference type="GO" id="GO:0005351">
    <property type="term" value="F:carbohydrate:proton symporter activity"/>
    <property type="evidence" value="ECO:0007669"/>
    <property type="project" value="TreeGrafter"/>
</dbReference>
<dbReference type="Gene3D" id="1.20.1250.20">
    <property type="entry name" value="MFS general substrate transporter like domains"/>
    <property type="match status" value="1"/>
</dbReference>
<feature type="transmembrane region" description="Helical" evidence="9">
    <location>
        <begin position="396"/>
        <end position="417"/>
    </location>
</feature>
<evidence type="ECO:0000313" key="12">
    <source>
        <dbReference type="Proteomes" id="UP000235786"/>
    </source>
</evidence>
<keyword evidence="6 9" id="KW-0472">Membrane</keyword>
<reference evidence="11 12" key="1">
    <citation type="submission" date="2016-04" db="EMBL/GenBank/DDBJ databases">
        <title>A degradative enzymes factory behind the ericoid mycorrhizal symbiosis.</title>
        <authorList>
            <consortium name="DOE Joint Genome Institute"/>
            <person name="Martino E."/>
            <person name="Morin E."/>
            <person name="Grelet G."/>
            <person name="Kuo A."/>
            <person name="Kohler A."/>
            <person name="Daghino S."/>
            <person name="Barry K."/>
            <person name="Choi C."/>
            <person name="Cichocki N."/>
            <person name="Clum A."/>
            <person name="Copeland A."/>
            <person name="Hainaut M."/>
            <person name="Haridas S."/>
            <person name="Labutti K."/>
            <person name="Lindquist E."/>
            <person name="Lipzen A."/>
            <person name="Khouja H.-R."/>
            <person name="Murat C."/>
            <person name="Ohm R."/>
            <person name="Olson A."/>
            <person name="Spatafora J."/>
            <person name="Veneault-Fourrey C."/>
            <person name="Henrissat B."/>
            <person name="Grigoriev I."/>
            <person name="Martin F."/>
            <person name="Perotto S."/>
        </authorList>
    </citation>
    <scope>NUCLEOTIDE SEQUENCE [LARGE SCALE GENOMIC DNA]</scope>
    <source>
        <strain evidence="11 12">F</strain>
    </source>
</reference>
<protein>
    <submittedName>
        <fullName evidence="11">Putative lactose permease</fullName>
    </submittedName>
</protein>
<dbReference type="PANTHER" id="PTHR48022">
    <property type="entry name" value="PLASTIDIC GLUCOSE TRANSPORTER 4"/>
    <property type="match status" value="1"/>
</dbReference>
<evidence type="ECO:0000256" key="9">
    <source>
        <dbReference type="SAM" id="Phobius"/>
    </source>
</evidence>
<dbReference type="FunFam" id="1.20.1250.20:FF:000117">
    <property type="entry name" value="MFS hexose transporter"/>
    <property type="match status" value="1"/>
</dbReference>